<comment type="caution">
    <text evidence="1">The sequence shown here is derived from an EMBL/GenBank/DDBJ whole genome shotgun (WGS) entry which is preliminary data.</text>
</comment>
<gene>
    <name evidence="1" type="ORF">CCMP2556_LOCUS52925</name>
</gene>
<evidence type="ECO:0000313" key="2">
    <source>
        <dbReference type="Proteomes" id="UP001642484"/>
    </source>
</evidence>
<dbReference type="Proteomes" id="UP001642484">
    <property type="component" value="Unassembled WGS sequence"/>
</dbReference>
<reference evidence="1 2" key="1">
    <citation type="submission" date="2024-02" db="EMBL/GenBank/DDBJ databases">
        <authorList>
            <person name="Chen Y."/>
            <person name="Shah S."/>
            <person name="Dougan E. K."/>
            <person name="Thang M."/>
            <person name="Chan C."/>
        </authorList>
    </citation>
    <scope>NUCLEOTIDE SEQUENCE [LARGE SCALE GENOMIC DNA]</scope>
</reference>
<accession>A0ABP0SQ21</accession>
<dbReference type="EMBL" id="CAXAMN010028027">
    <property type="protein sequence ID" value="CAK9114491.1"/>
    <property type="molecule type" value="Genomic_DNA"/>
</dbReference>
<name>A0ABP0SQ21_9DINO</name>
<keyword evidence="2" id="KW-1185">Reference proteome</keyword>
<organism evidence="1 2">
    <name type="scientific">Durusdinium trenchii</name>
    <dbReference type="NCBI Taxonomy" id="1381693"/>
    <lineage>
        <taxon>Eukaryota</taxon>
        <taxon>Sar</taxon>
        <taxon>Alveolata</taxon>
        <taxon>Dinophyceae</taxon>
        <taxon>Suessiales</taxon>
        <taxon>Symbiodiniaceae</taxon>
        <taxon>Durusdinium</taxon>
    </lineage>
</organism>
<protein>
    <submittedName>
        <fullName evidence="1">Uncharacterized protein</fullName>
    </submittedName>
</protein>
<sequence>MQVVDQLCTEFEREVSQMTQDIVRYRGELARCADLLAYQLGKEKQYHNMLAACKSQRGCYGERKTLRGIPPPSWGRLRRWGRSTQPMRM</sequence>
<proteinExistence type="predicted"/>
<evidence type="ECO:0000313" key="1">
    <source>
        <dbReference type="EMBL" id="CAK9114491.1"/>
    </source>
</evidence>